<dbReference type="SUPFAM" id="SSF53590">
    <property type="entry name" value="Nucleoside hydrolase"/>
    <property type="match status" value="1"/>
</dbReference>
<dbReference type="InterPro" id="IPR052775">
    <property type="entry name" value="IUN_hydrolase"/>
</dbReference>
<name>A0A2N6SNL2_9LACT</name>
<dbReference type="OrthoDB" id="9797882at2"/>
<gene>
    <name evidence="2" type="ORF">CJ205_03075</name>
</gene>
<dbReference type="InterPro" id="IPR036452">
    <property type="entry name" value="Ribo_hydro-like"/>
</dbReference>
<reference evidence="2 3" key="1">
    <citation type="submission" date="2017-09" db="EMBL/GenBank/DDBJ databases">
        <title>Bacterial strain isolated from the female urinary microbiota.</title>
        <authorList>
            <person name="Thomas-White K."/>
            <person name="Kumar N."/>
            <person name="Forster S."/>
            <person name="Putonti C."/>
            <person name="Lawley T."/>
            <person name="Wolfe A.J."/>
        </authorList>
    </citation>
    <scope>NUCLEOTIDE SEQUENCE [LARGE SCALE GENOMIC DNA]</scope>
    <source>
        <strain evidence="2 3">UMB0852</strain>
    </source>
</reference>
<sequence length="315" mass="35082">MKRVIIDTDTAGDDTTAILMALHYFKVEGVTIAGGNVQFDQQVKNALYTIQIANPGYKVPVYKGHASPSMTLMDESHWTEERIMGEDGMGNANFDAPNQQPETKHAVDFMIETIHAHPGEIELLAIAPLTNIAMAIKRDPTIVPKIKHLWIMGGVNNAIGNINAVAEFNFYTDPEAAKIVLHSGIEMTMVTWDMCLKHAVMYEDHIQNIRALNTKGSQFFLDVNLHVRDFEFKKRGVDGITCPDSVVAGIMADESMMEQATKYYVDIETKGELTRGYNLVDLESDLGKPANVRVCEKINEHTFQQQLLDVLGAID</sequence>
<dbReference type="Pfam" id="PF01156">
    <property type="entry name" value="IU_nuc_hydro"/>
    <property type="match status" value="1"/>
</dbReference>
<accession>A0A2N6SNL2</accession>
<dbReference type="GO" id="GO:0016799">
    <property type="term" value="F:hydrolase activity, hydrolyzing N-glycosyl compounds"/>
    <property type="evidence" value="ECO:0007669"/>
    <property type="project" value="InterPro"/>
</dbReference>
<proteinExistence type="predicted"/>
<organism evidence="2 3">
    <name type="scientific">Dolosicoccus paucivorans</name>
    <dbReference type="NCBI Taxonomy" id="84521"/>
    <lineage>
        <taxon>Bacteria</taxon>
        <taxon>Bacillati</taxon>
        <taxon>Bacillota</taxon>
        <taxon>Bacilli</taxon>
        <taxon>Lactobacillales</taxon>
        <taxon>Aerococcaceae</taxon>
        <taxon>Dolosicoccus</taxon>
    </lineage>
</organism>
<evidence type="ECO:0000313" key="2">
    <source>
        <dbReference type="EMBL" id="PMC58667.1"/>
    </source>
</evidence>
<evidence type="ECO:0000313" key="3">
    <source>
        <dbReference type="Proteomes" id="UP000235682"/>
    </source>
</evidence>
<keyword evidence="3" id="KW-1185">Reference proteome</keyword>
<dbReference type="STRING" id="84521.SAMN04487994_10259"/>
<evidence type="ECO:0000259" key="1">
    <source>
        <dbReference type="Pfam" id="PF01156"/>
    </source>
</evidence>
<dbReference type="AlphaFoldDB" id="A0A2N6SNL2"/>
<dbReference type="EMBL" id="PNHE01000008">
    <property type="protein sequence ID" value="PMC58667.1"/>
    <property type="molecule type" value="Genomic_DNA"/>
</dbReference>
<protein>
    <submittedName>
        <fullName evidence="2">Ribosylpyrimidine nucleosidase</fullName>
    </submittedName>
</protein>
<feature type="domain" description="Inosine/uridine-preferring nucleoside hydrolase" evidence="1">
    <location>
        <begin position="4"/>
        <end position="304"/>
    </location>
</feature>
<dbReference type="Gene3D" id="3.90.245.10">
    <property type="entry name" value="Ribonucleoside hydrolase-like"/>
    <property type="match status" value="1"/>
</dbReference>
<dbReference type="InterPro" id="IPR001910">
    <property type="entry name" value="Inosine/uridine_hydrolase_dom"/>
</dbReference>
<dbReference type="RefSeq" id="WP_102227764.1">
    <property type="nucleotide sequence ID" value="NZ_PNFY01000017.1"/>
</dbReference>
<dbReference type="PANTHER" id="PTHR46190:SF1">
    <property type="entry name" value="SI:CH211-201H21.5"/>
    <property type="match status" value="1"/>
</dbReference>
<comment type="caution">
    <text evidence="2">The sequence shown here is derived from an EMBL/GenBank/DDBJ whole genome shotgun (WGS) entry which is preliminary data.</text>
</comment>
<dbReference type="PANTHER" id="PTHR46190">
    <property type="entry name" value="SI:CH211-201H21.5-RELATED"/>
    <property type="match status" value="1"/>
</dbReference>
<dbReference type="Proteomes" id="UP000235682">
    <property type="component" value="Unassembled WGS sequence"/>
</dbReference>